<dbReference type="Pfam" id="PF00497">
    <property type="entry name" value="SBP_bac_3"/>
    <property type="match status" value="1"/>
</dbReference>
<sequence>MSGPLQTPPADAATVQKLAPTGRLQAGVVQAPSAGVFFVLATQASPEGVAVDFLTALAGAAGIPIDFTVFPNSGECTEALAAGAIDVAFMPVDDERRRKVAFGPAYYLLRSTFLIAAGSDIRSLADYQTRGRRFVGIAGTTTLRAAVRMFGPERAVAAPSVAEAMRQVSTGEADAVALSEDYLRMVQPEVPGSHLLAEAFQETSVSVAVPKGRPDALAFVGAFVERAKQSGLLRGIFDRHGLEAQPLAPAGV</sequence>
<protein>
    <submittedName>
        <fullName evidence="3">Amino acid ABC transporter substrate-binding protein (PAAT family)</fullName>
    </submittedName>
</protein>
<dbReference type="Gene3D" id="3.40.190.10">
    <property type="entry name" value="Periplasmic binding protein-like II"/>
    <property type="match status" value="2"/>
</dbReference>
<dbReference type="RefSeq" id="WP_132031559.1">
    <property type="nucleotide sequence ID" value="NZ_SMAI01000006.1"/>
</dbReference>
<dbReference type="SUPFAM" id="SSF53850">
    <property type="entry name" value="Periplasmic binding protein-like II"/>
    <property type="match status" value="1"/>
</dbReference>
<dbReference type="PANTHER" id="PTHR35936:SF17">
    <property type="entry name" value="ARGININE-BINDING EXTRACELLULAR PROTEIN ARTP"/>
    <property type="match status" value="1"/>
</dbReference>
<gene>
    <name evidence="3" type="ORF">EDC64_106199</name>
</gene>
<dbReference type="PANTHER" id="PTHR35936">
    <property type="entry name" value="MEMBRANE-BOUND LYTIC MUREIN TRANSGLYCOSYLASE F"/>
    <property type="match status" value="1"/>
</dbReference>
<comment type="caution">
    <text evidence="3">The sequence shown here is derived from an EMBL/GenBank/DDBJ whole genome shotgun (WGS) entry which is preliminary data.</text>
</comment>
<proteinExistence type="predicted"/>
<dbReference type="OrthoDB" id="6955767at2"/>
<evidence type="ECO:0000259" key="2">
    <source>
        <dbReference type="SMART" id="SM00062"/>
    </source>
</evidence>
<dbReference type="EMBL" id="SMAI01000006">
    <property type="protein sequence ID" value="TCT04766.1"/>
    <property type="molecule type" value="Genomic_DNA"/>
</dbReference>
<evidence type="ECO:0000256" key="1">
    <source>
        <dbReference type="ARBA" id="ARBA00022729"/>
    </source>
</evidence>
<keyword evidence="4" id="KW-1185">Reference proteome</keyword>
<keyword evidence="1" id="KW-0732">Signal</keyword>
<reference evidence="3 4" key="1">
    <citation type="submission" date="2019-03" db="EMBL/GenBank/DDBJ databases">
        <title>Genomic Encyclopedia of Type Strains, Phase IV (KMG-IV): sequencing the most valuable type-strain genomes for metagenomic binning, comparative biology and taxonomic classification.</title>
        <authorList>
            <person name="Goeker M."/>
        </authorList>
    </citation>
    <scope>NUCLEOTIDE SEQUENCE [LARGE SCALE GENOMIC DNA]</scope>
    <source>
        <strain evidence="3 4">DSM 9035</strain>
    </source>
</reference>
<evidence type="ECO:0000313" key="3">
    <source>
        <dbReference type="EMBL" id="TCT04766.1"/>
    </source>
</evidence>
<dbReference type="Proteomes" id="UP000294664">
    <property type="component" value="Unassembled WGS sequence"/>
</dbReference>
<name>A0A4R3LX53_9HYPH</name>
<dbReference type="SMART" id="SM00062">
    <property type="entry name" value="PBPb"/>
    <property type="match status" value="1"/>
</dbReference>
<evidence type="ECO:0000313" key="4">
    <source>
        <dbReference type="Proteomes" id="UP000294664"/>
    </source>
</evidence>
<dbReference type="InterPro" id="IPR001638">
    <property type="entry name" value="Solute-binding_3/MltF_N"/>
</dbReference>
<organism evidence="3 4">
    <name type="scientific">Aquabacter spiritensis</name>
    <dbReference type="NCBI Taxonomy" id="933073"/>
    <lineage>
        <taxon>Bacteria</taxon>
        <taxon>Pseudomonadati</taxon>
        <taxon>Pseudomonadota</taxon>
        <taxon>Alphaproteobacteria</taxon>
        <taxon>Hyphomicrobiales</taxon>
        <taxon>Xanthobacteraceae</taxon>
        <taxon>Aquabacter</taxon>
    </lineage>
</organism>
<feature type="domain" description="Solute-binding protein family 3/N-terminal" evidence="2">
    <location>
        <begin position="36"/>
        <end position="244"/>
    </location>
</feature>
<dbReference type="AlphaFoldDB" id="A0A4R3LX53"/>
<accession>A0A4R3LX53</accession>